<dbReference type="InterPro" id="IPR023319">
    <property type="entry name" value="Tex-like_HTH_dom_sf"/>
</dbReference>
<feature type="region of interest" description="Disordered" evidence="11">
    <location>
        <begin position="1458"/>
        <end position="1570"/>
    </location>
</feature>
<feature type="compositionally biased region" description="Basic residues" evidence="11">
    <location>
        <begin position="83"/>
        <end position="97"/>
    </location>
</feature>
<dbReference type="Pfam" id="PF14641">
    <property type="entry name" value="HTH_44"/>
    <property type="match status" value="1"/>
</dbReference>
<comment type="similarity">
    <text evidence="3 10">Belongs to the SPT6 family.</text>
</comment>
<dbReference type="Gene3D" id="1.10.10.2740">
    <property type="entry name" value="Spt6, Death-like domain"/>
    <property type="match status" value="1"/>
</dbReference>
<dbReference type="CDD" id="cd02065">
    <property type="entry name" value="B12-binding_like"/>
    <property type="match status" value="1"/>
</dbReference>
<keyword evidence="14" id="KW-1185">Reference proteome</keyword>
<evidence type="ECO:0000256" key="2">
    <source>
        <dbReference type="ARBA" id="ARBA00004286"/>
    </source>
</evidence>
<evidence type="ECO:0000256" key="4">
    <source>
        <dbReference type="ARBA" id="ARBA00020248"/>
    </source>
</evidence>
<evidence type="ECO:0000256" key="3">
    <source>
        <dbReference type="ARBA" id="ARBA00009253"/>
    </source>
</evidence>
<dbReference type="InterPro" id="IPR035019">
    <property type="entry name" value="Spt6_SH2_N"/>
</dbReference>
<dbReference type="Gene3D" id="1.10.150.850">
    <property type="entry name" value="Spt6, helix-hairpin-helix domain"/>
    <property type="match status" value="1"/>
</dbReference>
<feature type="region of interest" description="Disordered" evidence="11">
    <location>
        <begin position="1"/>
        <end position="224"/>
    </location>
</feature>
<evidence type="ECO:0000256" key="11">
    <source>
        <dbReference type="SAM" id="MobiDB-lite"/>
    </source>
</evidence>
<evidence type="ECO:0000256" key="7">
    <source>
        <dbReference type="ARBA" id="ARBA00023163"/>
    </source>
</evidence>
<dbReference type="PANTHER" id="PTHR10145">
    <property type="entry name" value="TRANSCRIPTION ELONGATION FACTOR SPT6"/>
    <property type="match status" value="1"/>
</dbReference>
<dbReference type="Pfam" id="PF21710">
    <property type="entry name" value="Spt6_S1"/>
    <property type="match status" value="1"/>
</dbReference>
<dbReference type="Pfam" id="PF14633">
    <property type="entry name" value="SH2_2"/>
    <property type="match status" value="1"/>
</dbReference>
<dbReference type="InterPro" id="IPR036860">
    <property type="entry name" value="SH2_dom_sf"/>
</dbReference>
<keyword evidence="7 10" id="KW-0804">Transcription</keyword>
<dbReference type="InterPro" id="IPR041692">
    <property type="entry name" value="HHH_9"/>
</dbReference>
<dbReference type="InterPro" id="IPR055179">
    <property type="entry name" value="Tex-like_central_region"/>
</dbReference>
<dbReference type="Gene3D" id="3.30.505.10">
    <property type="entry name" value="SH2 domain"/>
    <property type="match status" value="2"/>
</dbReference>
<dbReference type="InterPro" id="IPR042066">
    <property type="entry name" value="Spt6_death-like"/>
</dbReference>
<dbReference type="PIRSF" id="PIRSF036947">
    <property type="entry name" value="Spt6"/>
    <property type="match status" value="1"/>
</dbReference>
<accession>A0ABR3ITF5</accession>
<dbReference type="Gene3D" id="1.10.10.650">
    <property type="entry name" value="RuvA domain 2-like"/>
    <property type="match status" value="1"/>
</dbReference>
<dbReference type="InterPro" id="IPR049540">
    <property type="entry name" value="Spt6-like_S1"/>
</dbReference>
<feature type="compositionally biased region" description="Basic and acidic residues" evidence="11">
    <location>
        <begin position="207"/>
        <end position="223"/>
    </location>
</feature>
<reference evidence="14" key="1">
    <citation type="submission" date="2024-06" db="EMBL/GenBank/DDBJ databases">
        <title>Multi-omics analyses provide insights into the biosynthesis of the anticancer antibiotic pleurotin in Hohenbuehelia grisea.</title>
        <authorList>
            <person name="Weaver J.A."/>
            <person name="Alberti F."/>
        </authorList>
    </citation>
    <scope>NUCLEOTIDE SEQUENCE [LARGE SCALE GENOMIC DNA]</scope>
    <source>
        <strain evidence="14">T-177</strain>
    </source>
</reference>
<dbReference type="InterPro" id="IPR035018">
    <property type="entry name" value="Spt6_SH2_C"/>
</dbReference>
<protein>
    <recommendedName>
        <fullName evidence="4 10">Transcription elongation factor Spt6</fullName>
    </recommendedName>
</protein>
<feature type="compositionally biased region" description="Acidic residues" evidence="11">
    <location>
        <begin position="102"/>
        <end position="113"/>
    </location>
</feature>
<feature type="compositionally biased region" description="Low complexity" evidence="11">
    <location>
        <begin position="134"/>
        <end position="146"/>
    </location>
</feature>
<dbReference type="InterPro" id="IPR028231">
    <property type="entry name" value="Spt6_YqgF"/>
</dbReference>
<dbReference type="InterPro" id="IPR023323">
    <property type="entry name" value="Tex-like_dom_sf"/>
</dbReference>
<evidence type="ECO:0000256" key="1">
    <source>
        <dbReference type="ARBA" id="ARBA00004123"/>
    </source>
</evidence>
<dbReference type="InterPro" id="IPR028083">
    <property type="entry name" value="Spt6_acidic_N_dom"/>
</dbReference>
<dbReference type="CDD" id="cd09918">
    <property type="entry name" value="SH2_Nterm_SPT6_like"/>
    <property type="match status" value="1"/>
</dbReference>
<dbReference type="InterPro" id="IPR037027">
    <property type="entry name" value="YqgF/RNaseH-like_dom_sf"/>
</dbReference>
<dbReference type="Pfam" id="PF14635">
    <property type="entry name" value="HHH_7"/>
    <property type="match status" value="1"/>
</dbReference>
<dbReference type="EMBL" id="JASNQZ010000015">
    <property type="protein sequence ID" value="KAL0946577.1"/>
    <property type="molecule type" value="Genomic_DNA"/>
</dbReference>
<keyword evidence="6" id="KW-0727">SH2 domain</keyword>
<feature type="compositionally biased region" description="Pro residues" evidence="11">
    <location>
        <begin position="1552"/>
        <end position="1564"/>
    </location>
</feature>
<feature type="compositionally biased region" description="Acidic residues" evidence="11">
    <location>
        <begin position="174"/>
        <end position="206"/>
    </location>
</feature>
<dbReference type="InterPro" id="IPR032706">
    <property type="entry name" value="Spt6_HHH"/>
</dbReference>
<dbReference type="Proteomes" id="UP001556367">
    <property type="component" value="Unassembled WGS sequence"/>
</dbReference>
<keyword evidence="8 10" id="KW-0539">Nucleus</keyword>
<proteinExistence type="inferred from homology"/>
<evidence type="ECO:0000256" key="10">
    <source>
        <dbReference type="PIRNR" id="PIRNR036947"/>
    </source>
</evidence>
<dbReference type="InterPro" id="IPR000980">
    <property type="entry name" value="SH2"/>
</dbReference>
<evidence type="ECO:0000256" key="5">
    <source>
        <dbReference type="ARBA" id="ARBA00022454"/>
    </source>
</evidence>
<feature type="compositionally biased region" description="Acidic residues" evidence="11">
    <location>
        <begin position="46"/>
        <end position="57"/>
    </location>
</feature>
<dbReference type="Pfam" id="PF14632">
    <property type="entry name" value="SPT6_acidic"/>
    <property type="match status" value="1"/>
</dbReference>
<dbReference type="Pfam" id="PF17674">
    <property type="entry name" value="HHH_9"/>
    <property type="match status" value="1"/>
</dbReference>
<comment type="caution">
    <text evidence="13">The sequence shown here is derived from an EMBL/GenBank/DDBJ whole genome shotgun (WGS) entry which is preliminary data.</text>
</comment>
<dbReference type="SUPFAM" id="SSF53098">
    <property type="entry name" value="Ribonuclease H-like"/>
    <property type="match status" value="1"/>
</dbReference>
<dbReference type="SUPFAM" id="SSF158832">
    <property type="entry name" value="Tex N-terminal region-like"/>
    <property type="match status" value="1"/>
</dbReference>
<evidence type="ECO:0000256" key="8">
    <source>
        <dbReference type="ARBA" id="ARBA00023242"/>
    </source>
</evidence>
<evidence type="ECO:0000256" key="9">
    <source>
        <dbReference type="ARBA" id="ARBA00093389"/>
    </source>
</evidence>
<dbReference type="SUPFAM" id="SSF55550">
    <property type="entry name" value="SH2 domain"/>
    <property type="match status" value="1"/>
</dbReference>
<organism evidence="13 14">
    <name type="scientific">Hohenbuehelia grisea</name>
    <dbReference type="NCBI Taxonomy" id="104357"/>
    <lineage>
        <taxon>Eukaryota</taxon>
        <taxon>Fungi</taxon>
        <taxon>Dikarya</taxon>
        <taxon>Basidiomycota</taxon>
        <taxon>Agaricomycotina</taxon>
        <taxon>Agaricomycetes</taxon>
        <taxon>Agaricomycetidae</taxon>
        <taxon>Agaricales</taxon>
        <taxon>Pleurotineae</taxon>
        <taxon>Pleurotaceae</taxon>
        <taxon>Hohenbuehelia</taxon>
    </lineage>
</organism>
<evidence type="ECO:0000256" key="6">
    <source>
        <dbReference type="ARBA" id="ARBA00022999"/>
    </source>
</evidence>
<feature type="compositionally biased region" description="Basic residues" evidence="11">
    <location>
        <begin position="121"/>
        <end position="132"/>
    </location>
</feature>
<name>A0ABR3ITF5_9AGAR</name>
<dbReference type="SUPFAM" id="SSF47781">
    <property type="entry name" value="RuvA domain 2-like"/>
    <property type="match status" value="2"/>
</dbReference>
<feature type="compositionally biased region" description="Basic and acidic residues" evidence="11">
    <location>
        <begin position="158"/>
        <end position="173"/>
    </location>
</feature>
<evidence type="ECO:0000313" key="14">
    <source>
        <dbReference type="Proteomes" id="UP001556367"/>
    </source>
</evidence>
<dbReference type="Gene3D" id="3.30.420.140">
    <property type="entry name" value="YqgF/RNase H-like domain"/>
    <property type="match status" value="1"/>
</dbReference>
<feature type="domain" description="SH2" evidence="12">
    <location>
        <begin position="1269"/>
        <end position="1360"/>
    </location>
</feature>
<dbReference type="InterPro" id="IPR028088">
    <property type="entry name" value="Spt6_HTH_DNA-bd_dom"/>
</dbReference>
<dbReference type="SMART" id="SM00252">
    <property type="entry name" value="SH2"/>
    <property type="match status" value="1"/>
</dbReference>
<dbReference type="CDD" id="cd09928">
    <property type="entry name" value="SH2_Cterm_SPT6_like"/>
    <property type="match status" value="1"/>
</dbReference>
<comment type="subcellular location">
    <subcellularLocation>
        <location evidence="2">Chromosome</location>
    </subcellularLocation>
    <subcellularLocation>
        <location evidence="1 10">Nucleus</location>
    </subcellularLocation>
</comment>
<dbReference type="InterPro" id="IPR010994">
    <property type="entry name" value="RuvA_2-like"/>
</dbReference>
<dbReference type="InterPro" id="IPR035420">
    <property type="entry name" value="Spt6_SH2"/>
</dbReference>
<comment type="function">
    <text evidence="10">Plays a role in maintenance of chromatin structure during RNA polymerase II transcription elongation thereby repressing transcription initiation from cryptic promoters. Mediates the reassembly of nucleosomes onto the promoters of at least a selected set of genes during repression; the nucleosome reassembly is essential for transcriptional repression.</text>
</comment>
<dbReference type="Pfam" id="PF22706">
    <property type="entry name" value="Tex_central_region"/>
    <property type="match status" value="1"/>
</dbReference>
<sequence length="1591" mass="180126">MSSPQPDLAHPVPQPVDGDVPMDAPNAEQDDDEGEGDVVMPGVSDDSSEEAEEDEEEERRIRDGFIVDEEEEEEEEEDDDERRRRHKRRKKHHRKRRREDSLDLEDDDLELLEENTGASFRKNRLTRLRRAGRSSDSPPAASSSKRAIVESSDDDLDDGVRQEHDIKNIWDDQARDDDDEGDIDGMDDFIDYDEEDESGQPMDEEAREERRRERRKQERERRKIQGIRPELAGIDANAWDEIHDVFGDGHEYDWALAGDDEIEYDEEQLKPEMKYQDVFEPSEIQARMLTEDDDLIRVQDIPERMQLATSTLSTTTSLAQNIVMEESDLAEAALWVTTRISSSKTQEFFTPMGSYQHMRTALVMAVTYALKAFFIEFYEVPYVWTHKRDYISHFDPDDIRARLELLTLEELWKIYALGLKYRSLLQRQRSLLTAYQRLQVQDEYYEAEIQPKIDSVEVVADATEWLTMKYKDKKAASGFDFHFHDDEEQPETATKRKMPTRISAYEVAKKSVVSKLAQGFGIQSQHVVLNFIANNTTHFLEDQELNPIAFAEQYADPDPAKAAPPEELLRRARLIIATELGKDPLLRRAMRDVFKAEALIDIHPTERGVAKIDEYNTYHNFKYLQRKPVADMLDSSQFLFILTAEQELLVNVSIYIPPEIKAKFEAQLTDAFRSDGFSDTAKAWNVERIKIVSEVMEHHLIPAAVKWTREYIRETVEEHLALQCAQTLRERIDVAPYQTPQMQRGETPNVLAVSWGKGDPHKDAITVVFFDDAGRMRDLTKIDNLHDEEPKDEFLDIVRRRKPDVVVVGGFTMATTKLSQRLKAVLKELDGPNAIDVDGQPSTPVTYIHDDVARIFQHSKRAEDEFPSLSPTAKYCVGLARYVQSPLTEFAALGRDIVAIELDTRHVQHVEVEELNSLSCKRYQHLIPTEKLLTACERVIVDVVNKVGVDINRAVTDAYYQHLLPFVCGLGPRKSQVVVKKIAALGGNLTNRDQFIKGGGILTTKIFMNASGFLRILSDMDCKPTKHRHNDEDAPDPLDNTRIHPEDYELARKMATDALELDEEDINDEHPSHVVAMIMQDPERDKKLSELNLDEFAVSLYQANSDQKRHILNVIRDELRAPFSELRETFVLPTAWDVLTMLSGETRQTLRVGLIITTQVARPTKDVIYVRTASGIDGEIEGRLIDRNGRLQKQEQLQAIIIGVKINTESDSFVIDLTAQSAHLAGGDSAFRRVQPDKAWDYPQEIKDREMLARKKRAEIDRSRRVIKHPNFHNFNSGQAEAYLDKMQRGDVVIRPSSKGFDHLAVTWKVDDKVYQHIDVVEPNADPTGQTTGGQLIVDATHSYADLDELIVNHVQSMARKVEELMAHERFKHGSEDELHLFLKNHLAANPGKSMYGFSLNRKRPGHFNLCFLANKNSAVQTWPVRVTPEAYHLFDATAVGVPELCDAFKVRHLHESQNAANQATGGKTPFGAGGRTPARTPARPGHATPGHMSVRQPARTPNPYGGGATPFGGAPPPNSFQHPQVPAYGTPAHGGYPGGTPAQYGGYQTPSHPPFAPVPPGPAAAPAGMNPERAAMIQNAGGWGSNNGWQ</sequence>
<dbReference type="PANTHER" id="PTHR10145:SF6">
    <property type="entry name" value="TRANSCRIPTION ELONGATION FACTOR SPT6"/>
    <property type="match status" value="1"/>
</dbReference>
<comment type="function">
    <text evidence="9">Histone H3-H4 chaperone that plays a role in maintenance of chromatin structure during RNA polymerase II transcription elongation thereby repressing transcription initiation from cryptic promoters. Mediates the reassembly of nucleosomes onto the promoters of at least a selected set of genes during repression; the nucleosome reassembly is essential for transcriptional repression. Essential for viability.</text>
</comment>
<keyword evidence="5" id="KW-0158">Chromosome</keyword>
<feature type="compositionally biased region" description="Acidic residues" evidence="11">
    <location>
        <begin position="66"/>
        <end position="80"/>
    </location>
</feature>
<evidence type="ECO:0000259" key="12">
    <source>
        <dbReference type="SMART" id="SM00252"/>
    </source>
</evidence>
<dbReference type="Pfam" id="PF14639">
    <property type="entry name" value="YqgF"/>
    <property type="match status" value="1"/>
</dbReference>
<dbReference type="InterPro" id="IPR017072">
    <property type="entry name" value="TF_Spt6"/>
</dbReference>
<gene>
    <name evidence="13" type="ORF">HGRIS_012779</name>
</gene>
<dbReference type="InterPro" id="IPR012337">
    <property type="entry name" value="RNaseH-like_sf"/>
</dbReference>
<evidence type="ECO:0000313" key="13">
    <source>
        <dbReference type="EMBL" id="KAL0946577.1"/>
    </source>
</evidence>
<dbReference type="Gene3D" id="1.10.3500.10">
    <property type="entry name" value="Tex N-terminal region-like"/>
    <property type="match status" value="1"/>
</dbReference>